<evidence type="ECO:0000313" key="3">
    <source>
        <dbReference type="Proteomes" id="UP000015106"/>
    </source>
</evidence>
<reference evidence="3" key="1">
    <citation type="journal article" date="2013" name="Nature">
        <title>Draft genome of the wheat A-genome progenitor Triticum urartu.</title>
        <authorList>
            <person name="Ling H.Q."/>
            <person name="Zhao S."/>
            <person name="Liu D."/>
            <person name="Wang J."/>
            <person name="Sun H."/>
            <person name="Zhang C."/>
            <person name="Fan H."/>
            <person name="Li D."/>
            <person name="Dong L."/>
            <person name="Tao Y."/>
            <person name="Gao C."/>
            <person name="Wu H."/>
            <person name="Li Y."/>
            <person name="Cui Y."/>
            <person name="Guo X."/>
            <person name="Zheng S."/>
            <person name="Wang B."/>
            <person name="Yu K."/>
            <person name="Liang Q."/>
            <person name="Yang W."/>
            <person name="Lou X."/>
            <person name="Chen J."/>
            <person name="Feng M."/>
            <person name="Jian J."/>
            <person name="Zhang X."/>
            <person name="Luo G."/>
            <person name="Jiang Y."/>
            <person name="Liu J."/>
            <person name="Wang Z."/>
            <person name="Sha Y."/>
            <person name="Zhang B."/>
            <person name="Wu H."/>
            <person name="Tang D."/>
            <person name="Shen Q."/>
            <person name="Xue P."/>
            <person name="Zou S."/>
            <person name="Wang X."/>
            <person name="Liu X."/>
            <person name="Wang F."/>
            <person name="Yang Y."/>
            <person name="An X."/>
            <person name="Dong Z."/>
            <person name="Zhang K."/>
            <person name="Zhang X."/>
            <person name="Luo M.C."/>
            <person name="Dvorak J."/>
            <person name="Tong Y."/>
            <person name="Wang J."/>
            <person name="Yang H."/>
            <person name="Li Z."/>
            <person name="Wang D."/>
            <person name="Zhang A."/>
            <person name="Wang J."/>
        </authorList>
    </citation>
    <scope>NUCLEOTIDE SEQUENCE</scope>
    <source>
        <strain evidence="3">cv. G1812</strain>
    </source>
</reference>
<keyword evidence="3" id="KW-1185">Reference proteome</keyword>
<feature type="compositionally biased region" description="Low complexity" evidence="1">
    <location>
        <begin position="110"/>
        <end position="123"/>
    </location>
</feature>
<reference evidence="2" key="3">
    <citation type="submission" date="2022-06" db="UniProtKB">
        <authorList>
            <consortium name="EnsemblPlants"/>
        </authorList>
    </citation>
    <scope>IDENTIFICATION</scope>
</reference>
<name>A0A8R7PNN1_TRIUA</name>
<evidence type="ECO:0000313" key="2">
    <source>
        <dbReference type="EnsemblPlants" id="TuG1812G0300000643.01.T04"/>
    </source>
</evidence>
<dbReference type="Proteomes" id="UP000015106">
    <property type="component" value="Chromosome 3"/>
</dbReference>
<feature type="region of interest" description="Disordered" evidence="1">
    <location>
        <begin position="52"/>
        <end position="144"/>
    </location>
</feature>
<accession>A0A8R7PNN1</accession>
<evidence type="ECO:0000256" key="1">
    <source>
        <dbReference type="SAM" id="MobiDB-lite"/>
    </source>
</evidence>
<dbReference type="EnsemblPlants" id="TuG1812G0300000643.01.T04">
    <property type="protein sequence ID" value="TuG1812G0300000643.01.T04"/>
    <property type="gene ID" value="TuG1812G0300000643.01"/>
</dbReference>
<dbReference type="Gramene" id="TuG1812G0300000643.01.T04">
    <property type="protein sequence ID" value="TuG1812G0300000643.01.T04"/>
    <property type="gene ID" value="TuG1812G0300000643.01"/>
</dbReference>
<sequence length="144" mass="16167">MATPPVASSSPSPSLPLPREGREWKGSDWSGGSAPLPSLLFFTDFRRRSKWEVDEQERRVRDSDERRPRGRRVATDAGHQLVAQRTARGGTPTGRASRGRLPRRRRRLPWRLLLSDSAIPAGTDGRRRAARAAAEPRAPDRRRG</sequence>
<protein>
    <submittedName>
        <fullName evidence="2">Uncharacterized protein</fullName>
    </submittedName>
</protein>
<dbReference type="AlphaFoldDB" id="A0A8R7PNN1"/>
<dbReference type="Gramene" id="TuG1812G0300000643.01.T03">
    <property type="protein sequence ID" value="TuG1812G0300000643.01.T03"/>
    <property type="gene ID" value="TuG1812G0300000643.01"/>
</dbReference>
<reference evidence="2" key="2">
    <citation type="submission" date="2018-03" db="EMBL/GenBank/DDBJ databases">
        <title>The Triticum urartu genome reveals the dynamic nature of wheat genome evolution.</title>
        <authorList>
            <person name="Ling H."/>
            <person name="Ma B."/>
            <person name="Shi X."/>
            <person name="Liu H."/>
            <person name="Dong L."/>
            <person name="Sun H."/>
            <person name="Cao Y."/>
            <person name="Gao Q."/>
            <person name="Zheng S."/>
            <person name="Li Y."/>
            <person name="Yu Y."/>
            <person name="Du H."/>
            <person name="Qi M."/>
            <person name="Li Y."/>
            <person name="Yu H."/>
            <person name="Cui Y."/>
            <person name="Wang N."/>
            <person name="Chen C."/>
            <person name="Wu H."/>
            <person name="Zhao Y."/>
            <person name="Zhang J."/>
            <person name="Li Y."/>
            <person name="Zhou W."/>
            <person name="Zhang B."/>
            <person name="Hu W."/>
            <person name="Eijk M."/>
            <person name="Tang J."/>
            <person name="Witsenboer H."/>
            <person name="Zhao S."/>
            <person name="Li Z."/>
            <person name="Zhang A."/>
            <person name="Wang D."/>
            <person name="Liang C."/>
        </authorList>
    </citation>
    <scope>NUCLEOTIDE SEQUENCE [LARGE SCALE GENOMIC DNA]</scope>
    <source>
        <strain evidence="2">cv. G1812</strain>
    </source>
</reference>
<feature type="compositionally biased region" description="Low complexity" evidence="1">
    <location>
        <begin position="1"/>
        <end position="12"/>
    </location>
</feature>
<feature type="compositionally biased region" description="Basic and acidic residues" evidence="1">
    <location>
        <begin position="52"/>
        <end position="67"/>
    </location>
</feature>
<feature type="region of interest" description="Disordered" evidence="1">
    <location>
        <begin position="1"/>
        <end position="38"/>
    </location>
</feature>
<feature type="compositionally biased region" description="Basic residues" evidence="1">
    <location>
        <begin position="97"/>
        <end position="109"/>
    </location>
</feature>
<proteinExistence type="predicted"/>
<dbReference type="EnsemblPlants" id="TuG1812G0300000643.01.T03">
    <property type="protein sequence ID" value="TuG1812G0300000643.01.T03"/>
    <property type="gene ID" value="TuG1812G0300000643.01"/>
</dbReference>
<organism evidence="2 3">
    <name type="scientific">Triticum urartu</name>
    <name type="common">Red wild einkorn</name>
    <name type="synonym">Crithodium urartu</name>
    <dbReference type="NCBI Taxonomy" id="4572"/>
    <lineage>
        <taxon>Eukaryota</taxon>
        <taxon>Viridiplantae</taxon>
        <taxon>Streptophyta</taxon>
        <taxon>Embryophyta</taxon>
        <taxon>Tracheophyta</taxon>
        <taxon>Spermatophyta</taxon>
        <taxon>Magnoliopsida</taxon>
        <taxon>Liliopsida</taxon>
        <taxon>Poales</taxon>
        <taxon>Poaceae</taxon>
        <taxon>BOP clade</taxon>
        <taxon>Pooideae</taxon>
        <taxon>Triticodae</taxon>
        <taxon>Triticeae</taxon>
        <taxon>Triticinae</taxon>
        <taxon>Triticum</taxon>
    </lineage>
</organism>